<accession>A0A256G869</accession>
<dbReference type="Proteomes" id="UP000215590">
    <property type="component" value="Unassembled WGS sequence"/>
</dbReference>
<evidence type="ECO:0000256" key="1">
    <source>
        <dbReference type="SAM" id="MobiDB-lite"/>
    </source>
</evidence>
<proteinExistence type="predicted"/>
<sequence>MSHDKPTSAESRVLRSGIVTAARALDAVMNDFSAARHAIGKEPGRKQWRKTKAATLMRTKRV</sequence>
<evidence type="ECO:0000313" key="3">
    <source>
        <dbReference type="Proteomes" id="UP000215590"/>
    </source>
</evidence>
<evidence type="ECO:0000313" key="2">
    <source>
        <dbReference type="EMBL" id="OYR23307.1"/>
    </source>
</evidence>
<gene>
    <name evidence="2" type="ORF">CEV31_0016</name>
</gene>
<feature type="region of interest" description="Disordered" evidence="1">
    <location>
        <begin position="42"/>
        <end position="62"/>
    </location>
</feature>
<protein>
    <submittedName>
        <fullName evidence="2">Uncharacterized protein</fullName>
    </submittedName>
</protein>
<comment type="caution">
    <text evidence="2">The sequence shown here is derived from an EMBL/GenBank/DDBJ whole genome shotgun (WGS) entry which is preliminary data.</text>
</comment>
<name>A0A256G869_9HYPH</name>
<dbReference type="AlphaFoldDB" id="A0A256G869"/>
<organism evidence="2 3">
    <name type="scientific">Brucella thiophenivorans</name>
    <dbReference type="NCBI Taxonomy" id="571255"/>
    <lineage>
        <taxon>Bacteria</taxon>
        <taxon>Pseudomonadati</taxon>
        <taxon>Pseudomonadota</taxon>
        <taxon>Alphaproteobacteria</taxon>
        <taxon>Hyphomicrobiales</taxon>
        <taxon>Brucellaceae</taxon>
        <taxon>Brucella/Ochrobactrum group</taxon>
        <taxon>Brucella</taxon>
    </lineage>
</organism>
<keyword evidence="3" id="KW-1185">Reference proteome</keyword>
<feature type="compositionally biased region" description="Basic residues" evidence="1">
    <location>
        <begin position="46"/>
        <end position="62"/>
    </location>
</feature>
<reference evidence="2 3" key="1">
    <citation type="submission" date="2017-07" db="EMBL/GenBank/DDBJ databases">
        <title>Phylogenetic study on the rhizospheric bacterium Ochrobactrum sp. A44.</title>
        <authorList>
            <person name="Krzyzanowska D.M."/>
            <person name="Ossowicki A."/>
            <person name="Rajewska M."/>
            <person name="Maciag T."/>
            <person name="Kaczynski Z."/>
            <person name="Czerwicka M."/>
            <person name="Jafra S."/>
        </authorList>
    </citation>
    <scope>NUCLEOTIDE SEQUENCE [LARGE SCALE GENOMIC DNA]</scope>
    <source>
        <strain evidence="2 3">DSM 7216</strain>
    </source>
</reference>
<dbReference type="EMBL" id="NNRJ01000001">
    <property type="protein sequence ID" value="OYR23307.1"/>
    <property type="molecule type" value="Genomic_DNA"/>
</dbReference>